<keyword evidence="1" id="KW-0732">Signal</keyword>
<organism evidence="2 3">
    <name type="scientific">Portunus trituberculatus</name>
    <name type="common">Swimming crab</name>
    <name type="synonym">Neptunus trituberculatus</name>
    <dbReference type="NCBI Taxonomy" id="210409"/>
    <lineage>
        <taxon>Eukaryota</taxon>
        <taxon>Metazoa</taxon>
        <taxon>Ecdysozoa</taxon>
        <taxon>Arthropoda</taxon>
        <taxon>Crustacea</taxon>
        <taxon>Multicrustacea</taxon>
        <taxon>Malacostraca</taxon>
        <taxon>Eumalacostraca</taxon>
        <taxon>Eucarida</taxon>
        <taxon>Decapoda</taxon>
        <taxon>Pleocyemata</taxon>
        <taxon>Brachyura</taxon>
        <taxon>Eubrachyura</taxon>
        <taxon>Portunoidea</taxon>
        <taxon>Portunidae</taxon>
        <taxon>Portuninae</taxon>
        <taxon>Portunus</taxon>
    </lineage>
</organism>
<protein>
    <recommendedName>
        <fullName evidence="4">Secreted protein</fullName>
    </recommendedName>
</protein>
<evidence type="ECO:0000313" key="3">
    <source>
        <dbReference type="Proteomes" id="UP000324222"/>
    </source>
</evidence>
<keyword evidence="3" id="KW-1185">Reference proteome</keyword>
<evidence type="ECO:0008006" key="4">
    <source>
        <dbReference type="Google" id="ProtNLM"/>
    </source>
</evidence>
<evidence type="ECO:0000256" key="1">
    <source>
        <dbReference type="SAM" id="SignalP"/>
    </source>
</evidence>
<gene>
    <name evidence="2" type="ORF">E2C01_012246</name>
</gene>
<name>A0A5B7DD11_PORTR</name>
<evidence type="ECO:0000313" key="2">
    <source>
        <dbReference type="EMBL" id="MPC19332.1"/>
    </source>
</evidence>
<sequence>MWQWHTGFLQPVHLCWVFLSLFLGKCEQRIIGALLSVITIQPGGAALASRLSIPDAFPIRHHVCTSTETLPSTFHQNTIKPMSPSKPIFGVIT</sequence>
<accession>A0A5B7DD11</accession>
<dbReference type="AlphaFoldDB" id="A0A5B7DD11"/>
<feature type="signal peptide" evidence="1">
    <location>
        <begin position="1"/>
        <end position="28"/>
    </location>
</feature>
<comment type="caution">
    <text evidence="2">The sequence shown here is derived from an EMBL/GenBank/DDBJ whole genome shotgun (WGS) entry which is preliminary data.</text>
</comment>
<dbReference type="EMBL" id="VSRR010000761">
    <property type="protein sequence ID" value="MPC19332.1"/>
    <property type="molecule type" value="Genomic_DNA"/>
</dbReference>
<dbReference type="Proteomes" id="UP000324222">
    <property type="component" value="Unassembled WGS sequence"/>
</dbReference>
<feature type="chain" id="PRO_5022689875" description="Secreted protein" evidence="1">
    <location>
        <begin position="29"/>
        <end position="93"/>
    </location>
</feature>
<reference evidence="2 3" key="1">
    <citation type="submission" date="2019-05" db="EMBL/GenBank/DDBJ databases">
        <title>Another draft genome of Portunus trituberculatus and its Hox gene families provides insights of decapod evolution.</title>
        <authorList>
            <person name="Jeong J.-H."/>
            <person name="Song I."/>
            <person name="Kim S."/>
            <person name="Choi T."/>
            <person name="Kim D."/>
            <person name="Ryu S."/>
            <person name="Kim W."/>
        </authorList>
    </citation>
    <scope>NUCLEOTIDE SEQUENCE [LARGE SCALE GENOMIC DNA]</scope>
    <source>
        <tissue evidence="2">Muscle</tissue>
    </source>
</reference>
<proteinExistence type="predicted"/>